<proteinExistence type="predicted"/>
<evidence type="ECO:0000313" key="3">
    <source>
        <dbReference type="EMBL" id="AQQ08004.1"/>
    </source>
</evidence>
<geneLocation type="plasmid" evidence="3 4">
    <name>unnamed1</name>
</geneLocation>
<accession>A0ABM6IBS9</accession>
<dbReference type="Proteomes" id="UP000188174">
    <property type="component" value="Plasmid unnamed1"/>
</dbReference>
<name>A0ABM6IBS9_9HYPH</name>
<dbReference type="SMART" id="SM00327">
    <property type="entry name" value="VWA"/>
    <property type="match status" value="1"/>
</dbReference>
<dbReference type="Gene3D" id="3.40.50.410">
    <property type="entry name" value="von Willebrand factor, type A domain"/>
    <property type="match status" value="1"/>
</dbReference>
<dbReference type="InterPro" id="IPR051928">
    <property type="entry name" value="NorD/CobT"/>
</dbReference>
<reference evidence="3 4" key="1">
    <citation type="submission" date="2017-02" db="EMBL/GenBank/DDBJ databases">
        <authorList>
            <person name="Jeong S."/>
        </authorList>
    </citation>
    <scope>NUCLEOTIDE SEQUENCE [LARGE SCALE GENOMIC DNA]</scope>
    <source>
        <strain evidence="3 4">RMAR6-6</strain>
        <plasmid evidence="3 4">unnamed1</plasmid>
    </source>
</reference>
<gene>
    <name evidence="3" type="ORF">B0E33_29905</name>
</gene>
<dbReference type="InterPro" id="IPR002035">
    <property type="entry name" value="VWF_A"/>
</dbReference>
<dbReference type="EMBL" id="CP019631">
    <property type="protein sequence ID" value="AQQ08004.1"/>
    <property type="molecule type" value="Genomic_DNA"/>
</dbReference>
<evidence type="ECO:0000313" key="4">
    <source>
        <dbReference type="Proteomes" id="UP000188174"/>
    </source>
</evidence>
<evidence type="ECO:0000256" key="1">
    <source>
        <dbReference type="SAM" id="MobiDB-lite"/>
    </source>
</evidence>
<protein>
    <recommendedName>
        <fullName evidence="2">VWFA domain-containing protein</fullName>
    </recommendedName>
</protein>
<dbReference type="SUPFAM" id="SSF53300">
    <property type="entry name" value="vWA-like"/>
    <property type="match status" value="1"/>
</dbReference>
<dbReference type="PANTHER" id="PTHR41248:SF1">
    <property type="entry name" value="NORD PROTEIN"/>
    <property type="match status" value="1"/>
</dbReference>
<feature type="domain" description="VWFA" evidence="2">
    <location>
        <begin position="560"/>
        <end position="732"/>
    </location>
</feature>
<dbReference type="PANTHER" id="PTHR41248">
    <property type="entry name" value="NORD PROTEIN"/>
    <property type="match status" value="1"/>
</dbReference>
<dbReference type="Pfam" id="PF00092">
    <property type="entry name" value="VWA"/>
    <property type="match status" value="1"/>
</dbReference>
<keyword evidence="4" id="KW-1185">Reference proteome</keyword>
<evidence type="ECO:0000259" key="2">
    <source>
        <dbReference type="PROSITE" id="PS50234"/>
    </source>
</evidence>
<keyword evidence="3" id="KW-0614">Plasmid</keyword>
<dbReference type="PROSITE" id="PS50234">
    <property type="entry name" value="VWFA"/>
    <property type="match status" value="1"/>
</dbReference>
<feature type="compositionally biased region" description="Acidic residues" evidence="1">
    <location>
        <begin position="421"/>
        <end position="430"/>
    </location>
</feature>
<feature type="region of interest" description="Disordered" evidence="1">
    <location>
        <begin position="416"/>
        <end position="439"/>
    </location>
</feature>
<organism evidence="3 4">
    <name type="scientific">Roseibium algicola</name>
    <dbReference type="NCBI Taxonomy" id="2857014"/>
    <lineage>
        <taxon>Bacteria</taxon>
        <taxon>Pseudomonadati</taxon>
        <taxon>Pseudomonadota</taxon>
        <taxon>Alphaproteobacteria</taxon>
        <taxon>Hyphomicrobiales</taxon>
        <taxon>Stappiaceae</taxon>
        <taxon>Roseibium</taxon>
    </lineage>
</organism>
<sequence>MAATMTEAATAKTNTVETREYERQMSAVWTKALSRIAQAGYGETVTQAYRTCGPMVAEAVSEEAAADLGRLVSWIAIRSGRCASARVPHTAARAAQYLKTFPAFSEWCALLERTGRDLPEAVEALLETSDRSLAEIGLSGYRTFVGMGLALRLTNREKARLFLAGEDPEARHFLDRQSSVLRFDDEELRLKTFHAALWGQLPPIVETPATAPEQMRRRAGFGRDGIRLPSGFPGFDRADSLKLYHAALAHVGAHIAFTRQVFERKSLKPLQVAVISLLEDARVERLALQKMPGLRSLWSSFHTIDARSADLATTLMARLSRTLIDPEYSDANGWVEKGKRLFEEAFAATPNDQTFCRRIGGLLANDLGQMRLQFDARTYVVQPAYRDDNLGIWTFDEEPDLIEMDVAVETEGVRLEQQERDEAEQQEPEEQEKHEEEAAAAEKLRLRDEDAVTRLITYPEYDHVSRRMRPDWCTVHVTEAPRKAATGLLRSLRQETRIQSSLISLISGANVNAFQRERRLETGDFLDLDACIDAQASRRNREIPDPRIFGRKSCKGRDLDILLLIDQSHSTGEPAGEGGASVLDLERLSAAIMAGSMETTGDNCALAGFCSDTRETVRYARIKDFGQPVDQGVYERLAGLQSAFSTRLGPVMRHGGRELAERTAYRKVLLVVTDGEPSDIDVDDPDYLLEDARFASRELAMAGIDVFCFSLGDNRNDYSGRIFGSKNVRKLADLSRLPGALLGLYGELKK</sequence>
<dbReference type="InterPro" id="IPR036465">
    <property type="entry name" value="vWFA_dom_sf"/>
</dbReference>